<evidence type="ECO:0000313" key="4">
    <source>
        <dbReference type="EMBL" id="MDA3730301.1"/>
    </source>
</evidence>
<dbReference type="RefSeq" id="WP_271010966.1">
    <property type="nucleotide sequence ID" value="NZ_JAQIFT010000010.1"/>
</dbReference>
<keyword evidence="2" id="KW-0732">Signal</keyword>
<protein>
    <submittedName>
        <fullName evidence="4">ComEC/Rec2 family competence protein</fullName>
    </submittedName>
</protein>
<sequence length="422" mass="45427">MTKLNKKLSSLCKTKVLLLSSLIFLSGCAPVATTEIPKGDSATSESTTQNSTTSEVGELEVSLPDTTLPDSAVSESNSSTSTSQVEVHFINTGNSDSILIKDGVKAMLIDGGDTDDDQKVMEYLKAQNIQSLEYIIASHPHADHIGGLDTVIKTFPTQYLFVANGDADTKVYRDFINAAMDKNLQPSVPLEGKQFKLENSYFEVFNTNGGSTTNEQSLVIRLTHGEDTFLFTGDAEKETEAEILNQMTGVDLLKVGHHGSHSSTTDGFLEQLSPTYAVILAANPNKYGHPHIETVQKLEKAQIEVHRSDECGDIIFTSTGNGLTTECPVGSYNRGSKADTASSTNSNNTTSSNTNSTNNINTTTNTQSTTNATGSTEKTIYWTPNGKSYHTTKDCSALSKSKTILSGTQAESGKFDPCDRCH</sequence>
<evidence type="ECO:0000313" key="5">
    <source>
        <dbReference type="Proteomes" id="UP001169242"/>
    </source>
</evidence>
<dbReference type="EMBL" id="JAQIFT010000010">
    <property type="protein sequence ID" value="MDA3730301.1"/>
    <property type="molecule type" value="Genomic_DNA"/>
</dbReference>
<dbReference type="SUPFAM" id="SSF56281">
    <property type="entry name" value="Metallo-hydrolase/oxidoreductase"/>
    <property type="match status" value="1"/>
</dbReference>
<dbReference type="InterPro" id="IPR001279">
    <property type="entry name" value="Metallo-B-lactamas"/>
</dbReference>
<dbReference type="AlphaFoldDB" id="A0AA42DK37"/>
<name>A0AA42DK37_9FIRM</name>
<evidence type="ECO:0000256" key="1">
    <source>
        <dbReference type="SAM" id="MobiDB-lite"/>
    </source>
</evidence>
<feature type="chain" id="PRO_5041448044" evidence="2">
    <location>
        <begin position="32"/>
        <end position="422"/>
    </location>
</feature>
<dbReference type="SMART" id="SM00849">
    <property type="entry name" value="Lactamase_B"/>
    <property type="match status" value="1"/>
</dbReference>
<dbReference type="InterPro" id="IPR035681">
    <property type="entry name" value="ComA-like_MBL"/>
</dbReference>
<feature type="region of interest" description="Disordered" evidence="1">
    <location>
        <begin position="35"/>
        <end position="84"/>
    </location>
</feature>
<feature type="region of interest" description="Disordered" evidence="1">
    <location>
        <begin position="333"/>
        <end position="378"/>
    </location>
</feature>
<feature type="domain" description="Metallo-beta-lactamase" evidence="3">
    <location>
        <begin position="94"/>
        <end position="283"/>
    </location>
</feature>
<gene>
    <name evidence="4" type="ORF">PBV87_02130</name>
</gene>
<dbReference type="PROSITE" id="PS51257">
    <property type="entry name" value="PROKAR_LIPOPROTEIN"/>
    <property type="match status" value="1"/>
</dbReference>
<accession>A0AA42DK37</accession>
<dbReference type="Proteomes" id="UP001169242">
    <property type="component" value="Unassembled WGS sequence"/>
</dbReference>
<feature type="compositionally biased region" description="Low complexity" evidence="1">
    <location>
        <begin position="41"/>
        <end position="54"/>
    </location>
</feature>
<dbReference type="InterPro" id="IPR052159">
    <property type="entry name" value="Competence_DNA_uptake"/>
</dbReference>
<evidence type="ECO:0000256" key="2">
    <source>
        <dbReference type="SAM" id="SignalP"/>
    </source>
</evidence>
<feature type="compositionally biased region" description="Low complexity" evidence="1">
    <location>
        <begin position="71"/>
        <end position="84"/>
    </location>
</feature>
<reference evidence="4" key="1">
    <citation type="journal article" date="2023" name="Int. J. Syst. Evol. Microbiol.">
        <title>&lt;i&gt;Holtiella tumoricola&lt;/i&gt; gen. nov. sp. nov., isolated from a human clinical sample.</title>
        <authorList>
            <person name="Allen-Vercoe E."/>
            <person name="Daigneault M.C."/>
            <person name="Vancuren S.J."/>
            <person name="Cochrane K."/>
            <person name="O'Neal L.L."/>
            <person name="Sankaranarayanan K."/>
            <person name="Lawson P.A."/>
        </authorList>
    </citation>
    <scope>NUCLEOTIDE SEQUENCE</scope>
    <source>
        <strain evidence="4">CC70A</strain>
    </source>
</reference>
<keyword evidence="5" id="KW-1185">Reference proteome</keyword>
<dbReference type="CDD" id="cd07731">
    <property type="entry name" value="ComA-like_MBL-fold"/>
    <property type="match status" value="1"/>
</dbReference>
<dbReference type="Gene3D" id="3.60.15.10">
    <property type="entry name" value="Ribonuclease Z/Hydroxyacylglutathione hydrolase-like"/>
    <property type="match status" value="1"/>
</dbReference>
<evidence type="ECO:0000259" key="3">
    <source>
        <dbReference type="SMART" id="SM00849"/>
    </source>
</evidence>
<feature type="compositionally biased region" description="Low complexity" evidence="1">
    <location>
        <begin position="340"/>
        <end position="376"/>
    </location>
</feature>
<organism evidence="4 5">
    <name type="scientific">Holtiella tumoricola</name>
    <dbReference type="NCBI Taxonomy" id="3018743"/>
    <lineage>
        <taxon>Bacteria</taxon>
        <taxon>Bacillati</taxon>
        <taxon>Bacillota</taxon>
        <taxon>Clostridia</taxon>
        <taxon>Lachnospirales</taxon>
        <taxon>Cellulosilyticaceae</taxon>
        <taxon>Holtiella</taxon>
    </lineage>
</organism>
<dbReference type="Pfam" id="PF00753">
    <property type="entry name" value="Lactamase_B"/>
    <property type="match status" value="1"/>
</dbReference>
<dbReference type="PANTHER" id="PTHR30619:SF7">
    <property type="entry name" value="BETA-LACTAMASE DOMAIN PROTEIN"/>
    <property type="match status" value="1"/>
</dbReference>
<dbReference type="InterPro" id="IPR036866">
    <property type="entry name" value="RibonucZ/Hydroxyglut_hydro"/>
</dbReference>
<comment type="caution">
    <text evidence="4">The sequence shown here is derived from an EMBL/GenBank/DDBJ whole genome shotgun (WGS) entry which is preliminary data.</text>
</comment>
<dbReference type="PANTHER" id="PTHR30619">
    <property type="entry name" value="DNA INTERNALIZATION/COMPETENCE PROTEIN COMEC/REC2"/>
    <property type="match status" value="1"/>
</dbReference>
<feature type="signal peptide" evidence="2">
    <location>
        <begin position="1"/>
        <end position="31"/>
    </location>
</feature>
<proteinExistence type="predicted"/>